<dbReference type="Proteomes" id="UP000193411">
    <property type="component" value="Unassembled WGS sequence"/>
</dbReference>
<gene>
    <name evidence="1" type="ORF">BCR44DRAFT_206273</name>
</gene>
<name>A0A1Y2I788_9FUNG</name>
<comment type="caution">
    <text evidence="1">The sequence shown here is derived from an EMBL/GenBank/DDBJ whole genome shotgun (WGS) entry which is preliminary data.</text>
</comment>
<evidence type="ECO:0000313" key="1">
    <source>
        <dbReference type="EMBL" id="ORZ41362.1"/>
    </source>
</evidence>
<dbReference type="AlphaFoldDB" id="A0A1Y2I788"/>
<protein>
    <submittedName>
        <fullName evidence="1">Uncharacterized protein</fullName>
    </submittedName>
</protein>
<sequence>LSRATFMAPLAITPLPAALSTLQSISFNSPTTALLIPSNCPSVHCGRLHLATSAVDLARLVASAVPISELFDAYHARLVRCERHHTIGLATDIAIITHVLLALQGLGRERLAQVAPPELANGQIRCDGGHVNHNVTP</sequence>
<reference evidence="1 2" key="1">
    <citation type="submission" date="2016-07" db="EMBL/GenBank/DDBJ databases">
        <title>Pervasive Adenine N6-methylation of Active Genes in Fungi.</title>
        <authorList>
            <consortium name="DOE Joint Genome Institute"/>
            <person name="Mondo S.J."/>
            <person name="Dannebaum R.O."/>
            <person name="Kuo R.C."/>
            <person name="Labutti K."/>
            <person name="Haridas S."/>
            <person name="Kuo A."/>
            <person name="Salamov A."/>
            <person name="Ahrendt S.R."/>
            <person name="Lipzen A."/>
            <person name="Sullivan W."/>
            <person name="Andreopoulos W.B."/>
            <person name="Clum A."/>
            <person name="Lindquist E."/>
            <person name="Daum C."/>
            <person name="Ramamoorthy G.K."/>
            <person name="Gryganskyi A."/>
            <person name="Culley D."/>
            <person name="Magnuson J.K."/>
            <person name="James T.Y."/>
            <person name="O'Malley M.A."/>
            <person name="Stajich J.E."/>
            <person name="Spatafora J.W."/>
            <person name="Visel A."/>
            <person name="Grigoriev I.V."/>
        </authorList>
    </citation>
    <scope>NUCLEOTIDE SEQUENCE [LARGE SCALE GENOMIC DNA]</scope>
    <source>
        <strain evidence="1 2">PL171</strain>
    </source>
</reference>
<feature type="non-terminal residue" evidence="1">
    <location>
        <position position="1"/>
    </location>
</feature>
<keyword evidence="2" id="KW-1185">Reference proteome</keyword>
<proteinExistence type="predicted"/>
<dbReference type="EMBL" id="MCFL01000001">
    <property type="protein sequence ID" value="ORZ41362.1"/>
    <property type="molecule type" value="Genomic_DNA"/>
</dbReference>
<evidence type="ECO:0000313" key="2">
    <source>
        <dbReference type="Proteomes" id="UP000193411"/>
    </source>
</evidence>
<accession>A0A1Y2I788</accession>
<organism evidence="1 2">
    <name type="scientific">Catenaria anguillulae PL171</name>
    <dbReference type="NCBI Taxonomy" id="765915"/>
    <lineage>
        <taxon>Eukaryota</taxon>
        <taxon>Fungi</taxon>
        <taxon>Fungi incertae sedis</taxon>
        <taxon>Blastocladiomycota</taxon>
        <taxon>Blastocladiomycetes</taxon>
        <taxon>Blastocladiales</taxon>
        <taxon>Catenariaceae</taxon>
        <taxon>Catenaria</taxon>
    </lineage>
</organism>